<organism evidence="2 3">
    <name type="scientific">Papilio xuthus</name>
    <name type="common">Asian swallowtail butterfly</name>
    <dbReference type="NCBI Taxonomy" id="66420"/>
    <lineage>
        <taxon>Eukaryota</taxon>
        <taxon>Metazoa</taxon>
        <taxon>Ecdysozoa</taxon>
        <taxon>Arthropoda</taxon>
        <taxon>Hexapoda</taxon>
        <taxon>Insecta</taxon>
        <taxon>Pterygota</taxon>
        <taxon>Neoptera</taxon>
        <taxon>Endopterygota</taxon>
        <taxon>Lepidoptera</taxon>
        <taxon>Glossata</taxon>
        <taxon>Ditrysia</taxon>
        <taxon>Papilionoidea</taxon>
        <taxon>Papilionidae</taxon>
        <taxon>Papilioninae</taxon>
        <taxon>Papilio</taxon>
    </lineage>
</organism>
<dbReference type="AlphaFoldDB" id="A0A194PVT0"/>
<feature type="signal peptide" evidence="1">
    <location>
        <begin position="1"/>
        <end position="16"/>
    </location>
</feature>
<evidence type="ECO:0008006" key="4">
    <source>
        <dbReference type="Google" id="ProtNLM"/>
    </source>
</evidence>
<feature type="chain" id="PRO_5008263746" description="Cuticular protein" evidence="1">
    <location>
        <begin position="17"/>
        <end position="159"/>
    </location>
</feature>
<dbReference type="EMBL" id="KQ459590">
    <property type="protein sequence ID" value="KPI97432.1"/>
    <property type="molecule type" value="Genomic_DNA"/>
</dbReference>
<evidence type="ECO:0000256" key="1">
    <source>
        <dbReference type="SAM" id="SignalP"/>
    </source>
</evidence>
<gene>
    <name evidence="2" type="ORF">RR46_09339</name>
</gene>
<reference evidence="2 3" key="1">
    <citation type="journal article" date="2015" name="Nat. Commun.">
        <title>Outbred genome sequencing and CRISPR/Cas9 gene editing in butterflies.</title>
        <authorList>
            <person name="Li X."/>
            <person name="Fan D."/>
            <person name="Zhang W."/>
            <person name="Liu G."/>
            <person name="Zhang L."/>
            <person name="Zhao L."/>
            <person name="Fang X."/>
            <person name="Chen L."/>
            <person name="Dong Y."/>
            <person name="Chen Y."/>
            <person name="Ding Y."/>
            <person name="Zhao R."/>
            <person name="Feng M."/>
            <person name="Zhu Y."/>
            <person name="Feng Y."/>
            <person name="Jiang X."/>
            <person name="Zhu D."/>
            <person name="Xiang H."/>
            <person name="Feng X."/>
            <person name="Li S."/>
            <person name="Wang J."/>
            <person name="Zhang G."/>
            <person name="Kronforst M.R."/>
            <person name="Wang W."/>
        </authorList>
    </citation>
    <scope>NUCLEOTIDE SEQUENCE [LARGE SCALE GENOMIC DNA]</scope>
    <source>
        <strain evidence="2">Ya'a_city_454_Px</strain>
        <tissue evidence="2">Whole body</tissue>
    </source>
</reference>
<keyword evidence="3" id="KW-1185">Reference proteome</keyword>
<dbReference type="Proteomes" id="UP000053268">
    <property type="component" value="Unassembled WGS sequence"/>
</dbReference>
<sequence>MMKFVVLSCLVACAMASAYAPGLAYSAYGAYPYAYGAYNGAYGFAPLAYSGAYLQPSNYRGPLSLAPGQPADTLGADGRPLDTLEVNLDRSAHITAKALDSGLHLLKKRSVVAPAVVAPIAAPIAPVATSLITPATPITYAAPIAPAAVAYGPTYTHYL</sequence>
<keyword evidence="1" id="KW-0732">Signal</keyword>
<name>A0A194PVT0_PAPXU</name>
<accession>A0A194PVT0</accession>
<protein>
    <recommendedName>
        <fullName evidence="4">Cuticular protein</fullName>
    </recommendedName>
</protein>
<proteinExistence type="predicted"/>
<evidence type="ECO:0000313" key="3">
    <source>
        <dbReference type="Proteomes" id="UP000053268"/>
    </source>
</evidence>
<evidence type="ECO:0000313" key="2">
    <source>
        <dbReference type="EMBL" id="KPI97432.1"/>
    </source>
</evidence>